<dbReference type="Pfam" id="PF13456">
    <property type="entry name" value="RVT_3"/>
    <property type="match status" value="1"/>
</dbReference>
<name>A0A3P6CQD9_BRAOL</name>
<sequence>MAEALSLKMALEFATGLGIQDLRCFSDSRSLVSLLTTNSSVVELQGIIHDICVLSSSLTSISFHHIPRLENGVADGLAKSALVLCMNSPPLVEYELFALI</sequence>
<gene>
    <name evidence="2" type="ORF">BOLC4T26620H</name>
</gene>
<dbReference type="InterPro" id="IPR052929">
    <property type="entry name" value="RNase_H-like_EbsB-rel"/>
</dbReference>
<dbReference type="PANTHER" id="PTHR47074:SF49">
    <property type="entry name" value="POLYNUCLEOTIDYL TRANSFERASE, RIBONUCLEASE H-LIKE SUPERFAMILY PROTEIN"/>
    <property type="match status" value="1"/>
</dbReference>
<dbReference type="InterPro" id="IPR036397">
    <property type="entry name" value="RNaseH_sf"/>
</dbReference>
<evidence type="ECO:0000313" key="2">
    <source>
        <dbReference type="EMBL" id="VDD12381.1"/>
    </source>
</evidence>
<dbReference type="Gene3D" id="3.30.420.10">
    <property type="entry name" value="Ribonuclease H-like superfamily/Ribonuclease H"/>
    <property type="match status" value="1"/>
</dbReference>
<dbReference type="GO" id="GO:0004523">
    <property type="term" value="F:RNA-DNA hybrid ribonuclease activity"/>
    <property type="evidence" value="ECO:0007669"/>
    <property type="project" value="InterPro"/>
</dbReference>
<dbReference type="CDD" id="cd06222">
    <property type="entry name" value="RNase_H_like"/>
    <property type="match status" value="1"/>
</dbReference>
<dbReference type="AlphaFoldDB" id="A0A3P6CQD9"/>
<protein>
    <recommendedName>
        <fullName evidence="1">RNase H type-1 domain-containing protein</fullName>
    </recommendedName>
</protein>
<evidence type="ECO:0000259" key="1">
    <source>
        <dbReference type="Pfam" id="PF13456"/>
    </source>
</evidence>
<accession>A0A3P6CQD9</accession>
<feature type="domain" description="RNase H type-1" evidence="1">
    <location>
        <begin position="1"/>
        <end position="81"/>
    </location>
</feature>
<dbReference type="PANTHER" id="PTHR47074">
    <property type="entry name" value="BNAC02G40300D PROTEIN"/>
    <property type="match status" value="1"/>
</dbReference>
<dbReference type="GO" id="GO:0003676">
    <property type="term" value="F:nucleic acid binding"/>
    <property type="evidence" value="ECO:0007669"/>
    <property type="project" value="InterPro"/>
</dbReference>
<dbReference type="InterPro" id="IPR002156">
    <property type="entry name" value="RNaseH_domain"/>
</dbReference>
<dbReference type="EMBL" id="LR031873">
    <property type="protein sequence ID" value="VDD12381.1"/>
    <property type="molecule type" value="Genomic_DNA"/>
</dbReference>
<proteinExistence type="predicted"/>
<dbReference type="InterPro" id="IPR012337">
    <property type="entry name" value="RNaseH-like_sf"/>
</dbReference>
<reference evidence="2" key="1">
    <citation type="submission" date="2018-11" db="EMBL/GenBank/DDBJ databases">
        <authorList>
            <consortium name="Genoscope - CEA"/>
            <person name="William W."/>
        </authorList>
    </citation>
    <scope>NUCLEOTIDE SEQUENCE</scope>
</reference>
<organism evidence="2">
    <name type="scientific">Brassica oleracea</name>
    <name type="common">Wild cabbage</name>
    <dbReference type="NCBI Taxonomy" id="3712"/>
    <lineage>
        <taxon>Eukaryota</taxon>
        <taxon>Viridiplantae</taxon>
        <taxon>Streptophyta</taxon>
        <taxon>Embryophyta</taxon>
        <taxon>Tracheophyta</taxon>
        <taxon>Spermatophyta</taxon>
        <taxon>Magnoliopsida</taxon>
        <taxon>eudicotyledons</taxon>
        <taxon>Gunneridae</taxon>
        <taxon>Pentapetalae</taxon>
        <taxon>rosids</taxon>
        <taxon>malvids</taxon>
        <taxon>Brassicales</taxon>
        <taxon>Brassicaceae</taxon>
        <taxon>Brassiceae</taxon>
        <taxon>Brassica</taxon>
    </lineage>
</organism>
<dbReference type="SUPFAM" id="SSF53098">
    <property type="entry name" value="Ribonuclease H-like"/>
    <property type="match status" value="1"/>
</dbReference>
<dbReference type="InterPro" id="IPR044730">
    <property type="entry name" value="RNase_H-like_dom_plant"/>
</dbReference>